<dbReference type="EC" id="2.5.1.75" evidence="10"/>
<organism evidence="14 15">
    <name type="scientific">Candidatus Sedimenticola endophacoides</name>
    <dbReference type="NCBI Taxonomy" id="2548426"/>
    <lineage>
        <taxon>Bacteria</taxon>
        <taxon>Pseudomonadati</taxon>
        <taxon>Pseudomonadota</taxon>
        <taxon>Gammaproteobacteria</taxon>
        <taxon>Chromatiales</taxon>
        <taxon>Sedimenticolaceae</taxon>
        <taxon>Sedimenticola</taxon>
    </lineage>
</organism>
<dbReference type="NCBIfam" id="TIGR00174">
    <property type="entry name" value="miaA"/>
    <property type="match status" value="1"/>
</dbReference>
<feature type="region of interest" description="Interaction with substrate tRNA" evidence="10">
    <location>
        <begin position="163"/>
        <end position="167"/>
    </location>
</feature>
<feature type="binding site" evidence="10">
    <location>
        <begin position="16"/>
        <end position="21"/>
    </location>
    <ligand>
        <name>substrate</name>
    </ligand>
</feature>
<dbReference type="Gene3D" id="1.10.20.140">
    <property type="match status" value="1"/>
</dbReference>
<dbReference type="GO" id="GO:0052381">
    <property type="term" value="F:tRNA dimethylallyltransferase activity"/>
    <property type="evidence" value="ECO:0007669"/>
    <property type="project" value="UniProtKB-UniRule"/>
</dbReference>
<comment type="catalytic activity">
    <reaction evidence="9 10 11">
        <text>adenosine(37) in tRNA + dimethylallyl diphosphate = N(6)-dimethylallyladenosine(37) in tRNA + diphosphate</text>
        <dbReference type="Rhea" id="RHEA:26482"/>
        <dbReference type="Rhea" id="RHEA-COMP:10162"/>
        <dbReference type="Rhea" id="RHEA-COMP:10375"/>
        <dbReference type="ChEBI" id="CHEBI:33019"/>
        <dbReference type="ChEBI" id="CHEBI:57623"/>
        <dbReference type="ChEBI" id="CHEBI:74411"/>
        <dbReference type="ChEBI" id="CHEBI:74415"/>
        <dbReference type="EC" id="2.5.1.75"/>
    </reaction>
</comment>
<comment type="cofactor">
    <cofactor evidence="1 10">
        <name>Mg(2+)</name>
        <dbReference type="ChEBI" id="CHEBI:18420"/>
    </cofactor>
</comment>
<keyword evidence="7 10" id="KW-0067">ATP-binding</keyword>
<evidence type="ECO:0000256" key="7">
    <source>
        <dbReference type="ARBA" id="ARBA00022840"/>
    </source>
</evidence>
<dbReference type="GO" id="GO:0006400">
    <property type="term" value="P:tRNA modification"/>
    <property type="evidence" value="ECO:0007669"/>
    <property type="project" value="TreeGrafter"/>
</dbReference>
<evidence type="ECO:0000256" key="8">
    <source>
        <dbReference type="ARBA" id="ARBA00022842"/>
    </source>
</evidence>
<dbReference type="FunFam" id="1.10.20.140:FF:000001">
    <property type="entry name" value="tRNA dimethylallyltransferase"/>
    <property type="match status" value="1"/>
</dbReference>
<evidence type="ECO:0000256" key="12">
    <source>
        <dbReference type="RuleBase" id="RU003784"/>
    </source>
</evidence>
<dbReference type="PANTHER" id="PTHR11088">
    <property type="entry name" value="TRNA DIMETHYLALLYLTRANSFERASE"/>
    <property type="match status" value="1"/>
</dbReference>
<dbReference type="AlphaFoldDB" id="A0A6N4E3M8"/>
<dbReference type="InterPro" id="IPR018022">
    <property type="entry name" value="IPT"/>
</dbReference>
<feature type="region of interest" description="Interaction with substrate tRNA" evidence="10">
    <location>
        <begin position="39"/>
        <end position="42"/>
    </location>
</feature>
<comment type="caution">
    <text evidence="14">The sequence shown here is derived from an EMBL/GenBank/DDBJ whole genome shotgun (WGS) entry which is preliminary data.</text>
</comment>
<dbReference type="SUPFAM" id="SSF52540">
    <property type="entry name" value="P-loop containing nucleoside triphosphate hydrolases"/>
    <property type="match status" value="2"/>
</dbReference>
<evidence type="ECO:0000256" key="4">
    <source>
        <dbReference type="ARBA" id="ARBA00022679"/>
    </source>
</evidence>
<feature type="binding site" evidence="10">
    <location>
        <begin position="14"/>
        <end position="21"/>
    </location>
    <ligand>
        <name>ATP</name>
        <dbReference type="ChEBI" id="CHEBI:30616"/>
    </ligand>
</feature>
<sequence length="313" mass="35381">MSALPLPPAIFLMGPTASGKTDLAIELVRRLPCDIISVDSALIYRGMDIGTAKPSAEELALAPHRLIDICDPAERYSAARFRDDALREMAEITAAGRVPLLVGGTMLYFRALQYGLSRLPEADRAIRARLERDAALHGNAWMHRRLAEVDPAAADRLHPNDPQRVQRALEVYEITGRPLSRLQQSDGTQQLPYRLLKLVRAPAARERLHARIAERFQRMLEQGFQREVEGLLARGDLVPEMPSMRTVGYRQMIHYLLGEWDRATMVEKAVVATRQLAKRQMTWLRSERELWWLDEAVGDLPGQALKIIRAAQI</sequence>
<keyword evidence="6 10" id="KW-0547">Nucleotide-binding</keyword>
<evidence type="ECO:0000313" key="15">
    <source>
        <dbReference type="Proteomes" id="UP000250928"/>
    </source>
</evidence>
<reference evidence="14 15" key="1">
    <citation type="submission" date="2018-01" db="EMBL/GenBank/DDBJ databases">
        <title>Novel co-symbiosis in the lucinid bivalve Phacoides pectinatus.</title>
        <authorList>
            <person name="Lim S.J."/>
            <person name="Davis B.G."/>
            <person name="Gill D.E."/>
            <person name="Engel A.S."/>
            <person name="Anderson L.C."/>
            <person name="Campbell B.J."/>
        </authorList>
    </citation>
    <scope>NUCLEOTIDE SEQUENCE [LARGE SCALE GENOMIC DNA]</scope>
    <source>
        <strain evidence="14">N3_P5</strain>
    </source>
</reference>
<evidence type="ECO:0000313" key="14">
    <source>
        <dbReference type="EMBL" id="PUE04327.1"/>
    </source>
</evidence>
<comment type="subunit">
    <text evidence="10">Monomer.</text>
</comment>
<name>A0A6N4E3M8_9GAMM</name>
<dbReference type="InterPro" id="IPR027417">
    <property type="entry name" value="P-loop_NTPase"/>
</dbReference>
<gene>
    <name evidence="10" type="primary">miaA</name>
    <name evidence="14" type="ORF">C3L24_03430</name>
</gene>
<keyword evidence="5 10" id="KW-0819">tRNA processing</keyword>
<evidence type="ECO:0000256" key="5">
    <source>
        <dbReference type="ARBA" id="ARBA00022694"/>
    </source>
</evidence>
<keyword evidence="4 10" id="KW-0808">Transferase</keyword>
<keyword evidence="8 10" id="KW-0460">Magnesium</keyword>
<dbReference type="HAMAP" id="MF_00185">
    <property type="entry name" value="IPP_trans"/>
    <property type="match status" value="1"/>
</dbReference>
<dbReference type="Pfam" id="PF01715">
    <property type="entry name" value="IPPT"/>
    <property type="match status" value="1"/>
</dbReference>
<evidence type="ECO:0000256" key="1">
    <source>
        <dbReference type="ARBA" id="ARBA00001946"/>
    </source>
</evidence>
<evidence type="ECO:0000256" key="6">
    <source>
        <dbReference type="ARBA" id="ARBA00022741"/>
    </source>
</evidence>
<evidence type="ECO:0000256" key="11">
    <source>
        <dbReference type="RuleBase" id="RU003783"/>
    </source>
</evidence>
<dbReference type="EMBL" id="PQCO01000130">
    <property type="protein sequence ID" value="PUE04327.1"/>
    <property type="molecule type" value="Genomic_DNA"/>
</dbReference>
<feature type="site" description="Interaction with substrate tRNA" evidence="10">
    <location>
        <position position="105"/>
    </location>
</feature>
<evidence type="ECO:0000256" key="13">
    <source>
        <dbReference type="RuleBase" id="RU003785"/>
    </source>
</evidence>
<evidence type="ECO:0000256" key="10">
    <source>
        <dbReference type="HAMAP-Rule" id="MF_00185"/>
    </source>
</evidence>
<dbReference type="GO" id="GO:0005524">
    <property type="term" value="F:ATP binding"/>
    <property type="evidence" value="ECO:0007669"/>
    <property type="project" value="UniProtKB-UniRule"/>
</dbReference>
<protein>
    <recommendedName>
        <fullName evidence="10">tRNA dimethylallyltransferase</fullName>
        <ecNumber evidence="10">2.5.1.75</ecNumber>
    </recommendedName>
    <alternativeName>
        <fullName evidence="10">Dimethylallyl diphosphate:tRNA dimethylallyltransferase</fullName>
        <shortName evidence="10">DMAPP:tRNA dimethylallyltransferase</shortName>
        <shortName evidence="10">DMATase</shortName>
    </alternativeName>
    <alternativeName>
        <fullName evidence="10">Isopentenyl-diphosphate:tRNA isopentenyltransferase</fullName>
        <shortName evidence="10">IPP transferase</shortName>
        <shortName evidence="10">IPPT</shortName>
        <shortName evidence="10">IPTase</shortName>
    </alternativeName>
</protein>
<comment type="caution">
    <text evidence="10">Lacks conserved residue(s) required for the propagation of feature annotation.</text>
</comment>
<accession>A0A6N4E3M8</accession>
<comment type="similarity">
    <text evidence="3 10 13">Belongs to the IPP transferase family.</text>
</comment>
<evidence type="ECO:0000256" key="2">
    <source>
        <dbReference type="ARBA" id="ARBA00003213"/>
    </source>
</evidence>
<dbReference type="Proteomes" id="UP000250928">
    <property type="component" value="Unassembled WGS sequence"/>
</dbReference>
<evidence type="ECO:0000256" key="3">
    <source>
        <dbReference type="ARBA" id="ARBA00005842"/>
    </source>
</evidence>
<proteinExistence type="inferred from homology"/>
<dbReference type="PANTHER" id="PTHR11088:SF60">
    <property type="entry name" value="TRNA DIMETHYLALLYLTRANSFERASE"/>
    <property type="match status" value="1"/>
</dbReference>
<evidence type="ECO:0000256" key="9">
    <source>
        <dbReference type="ARBA" id="ARBA00049563"/>
    </source>
</evidence>
<dbReference type="Gene3D" id="3.40.50.300">
    <property type="entry name" value="P-loop containing nucleotide triphosphate hydrolases"/>
    <property type="match status" value="1"/>
</dbReference>
<comment type="function">
    <text evidence="2 10 12">Catalyzes the transfer of a dimethylallyl group onto the adenine at position 37 in tRNAs that read codons beginning with uridine, leading to the formation of N6-(dimethylallyl)adenosine (i(6)A).</text>
</comment>
<feature type="site" description="Interaction with substrate tRNA" evidence="10">
    <location>
        <position position="127"/>
    </location>
</feature>
<dbReference type="InterPro" id="IPR039657">
    <property type="entry name" value="Dimethylallyltransferase"/>
</dbReference>